<feature type="transmembrane region" description="Helical" evidence="6">
    <location>
        <begin position="333"/>
        <end position="353"/>
    </location>
</feature>
<dbReference type="InterPro" id="IPR056739">
    <property type="entry name" value="NfeD_membrane"/>
</dbReference>
<dbReference type="InterPro" id="IPR002810">
    <property type="entry name" value="NfeD-like_C"/>
</dbReference>
<evidence type="ECO:0000256" key="3">
    <source>
        <dbReference type="ARBA" id="ARBA00022989"/>
    </source>
</evidence>
<evidence type="ECO:0000256" key="1">
    <source>
        <dbReference type="ARBA" id="ARBA00004141"/>
    </source>
</evidence>
<dbReference type="CDD" id="cd07020">
    <property type="entry name" value="Clp_protease_NfeD_1"/>
    <property type="match status" value="1"/>
</dbReference>
<keyword evidence="3 6" id="KW-1133">Transmembrane helix</keyword>
<evidence type="ECO:0000256" key="4">
    <source>
        <dbReference type="ARBA" id="ARBA00023136"/>
    </source>
</evidence>
<feature type="region of interest" description="Disordered" evidence="5">
    <location>
        <begin position="130"/>
        <end position="157"/>
    </location>
</feature>
<feature type="chain" id="PRO_5046038473" evidence="7">
    <location>
        <begin position="26"/>
        <end position="460"/>
    </location>
</feature>
<keyword evidence="2 6" id="KW-0812">Transmembrane</keyword>
<evidence type="ECO:0000256" key="2">
    <source>
        <dbReference type="ARBA" id="ARBA00022692"/>
    </source>
</evidence>
<dbReference type="InterPro" id="IPR029045">
    <property type="entry name" value="ClpP/crotonase-like_dom_sf"/>
</dbReference>
<dbReference type="PANTHER" id="PTHR33507">
    <property type="entry name" value="INNER MEMBRANE PROTEIN YBBJ"/>
    <property type="match status" value="1"/>
</dbReference>
<dbReference type="RefSeq" id="WP_269907141.1">
    <property type="nucleotide sequence ID" value="NZ_JAPFQA010000011.1"/>
</dbReference>
<feature type="domain" description="NfeD1b N-terminal" evidence="10">
    <location>
        <begin position="39"/>
        <end position="134"/>
    </location>
</feature>
<feature type="domain" description="NfeD-like C-terminal" evidence="8">
    <location>
        <begin position="397"/>
        <end position="450"/>
    </location>
</feature>
<evidence type="ECO:0000256" key="7">
    <source>
        <dbReference type="SAM" id="SignalP"/>
    </source>
</evidence>
<keyword evidence="12" id="KW-1185">Reference proteome</keyword>
<dbReference type="Gene3D" id="2.40.50.140">
    <property type="entry name" value="Nucleic acid-binding proteins"/>
    <property type="match status" value="1"/>
</dbReference>
<evidence type="ECO:0000259" key="10">
    <source>
        <dbReference type="Pfam" id="PF25145"/>
    </source>
</evidence>
<dbReference type="SUPFAM" id="SSF141322">
    <property type="entry name" value="NfeD domain-like"/>
    <property type="match status" value="1"/>
</dbReference>
<name>A0ABT4QYX7_9HYPH</name>
<keyword evidence="7" id="KW-0732">Signal</keyword>
<dbReference type="Pfam" id="PF24961">
    <property type="entry name" value="NfeD_membrane"/>
    <property type="match status" value="1"/>
</dbReference>
<dbReference type="Pfam" id="PF25145">
    <property type="entry name" value="NfeD1b_N"/>
    <property type="match status" value="1"/>
</dbReference>
<sequence length="460" mass="47383">MTFARVALLAAAFVVAAVVSPFSSAGSERVALSVAIDGAIGPASSRQLKEALDVAAKRDAAVLILQIDTPGGLVTSMREMIADILASPVPVIGYVAPAGGHAASAGTYILYATHVAAMAPGTNLGAATPVEMGGLPSLPGGEKDNAPAKDEKDATGRPVGDAMMAKVTNDAVALIRSLAELRGRNGDWGEKAVREAASLSANAALQERVIDFVAHDTAELLQLADGRTVDVAGRKVVLATKGLLVETLEPGWFIRLLAIITDPNTAIILMLVGVYGIIFEFTSPGAVAPGVIGTICLVLGLYALNLLPINYTGLALMLLGIAFLVVEAFNPTVVLGLGGVAAFLFGAAMLLRVEGPGFAMSWAVIGPAAALTLGLALLTGTYVWAARRNPPRVGGAAMRGLPAEILDWQGGEGHVLAQGERWRAKADEPVAPGDSVEVTDVSDLVLTVRRRDAARNGARQ</sequence>
<proteinExistence type="predicted"/>
<reference evidence="11" key="1">
    <citation type="submission" date="2022-11" db="EMBL/GenBank/DDBJ databases">
        <authorList>
            <person name="Coimbra C."/>
        </authorList>
    </citation>
    <scope>NUCLEOTIDE SEQUENCE</scope>
    <source>
        <strain evidence="11">Jales19</strain>
    </source>
</reference>
<feature type="compositionally biased region" description="Basic and acidic residues" evidence="5">
    <location>
        <begin position="141"/>
        <end position="155"/>
    </location>
</feature>
<evidence type="ECO:0000256" key="5">
    <source>
        <dbReference type="SAM" id="MobiDB-lite"/>
    </source>
</evidence>
<dbReference type="InterPro" id="IPR012340">
    <property type="entry name" value="NA-bd_OB-fold"/>
</dbReference>
<comment type="caution">
    <text evidence="11">The sequence shown here is derived from an EMBL/GenBank/DDBJ whole genome shotgun (WGS) entry which is preliminary data.</text>
</comment>
<feature type="transmembrane region" description="Helical" evidence="6">
    <location>
        <begin position="359"/>
        <end position="385"/>
    </location>
</feature>
<gene>
    <name evidence="11" type="ORF">OOJ09_21610</name>
</gene>
<protein>
    <submittedName>
        <fullName evidence="11">Nodulation protein NfeD</fullName>
    </submittedName>
</protein>
<keyword evidence="4 6" id="KW-0472">Membrane</keyword>
<evidence type="ECO:0000313" key="12">
    <source>
        <dbReference type="Proteomes" id="UP001152178"/>
    </source>
</evidence>
<feature type="transmembrane region" description="Helical" evidence="6">
    <location>
        <begin position="285"/>
        <end position="303"/>
    </location>
</feature>
<dbReference type="Gene3D" id="3.90.226.10">
    <property type="entry name" value="2-enoyl-CoA Hydratase, Chain A, domain 1"/>
    <property type="match status" value="1"/>
</dbReference>
<evidence type="ECO:0000259" key="8">
    <source>
        <dbReference type="Pfam" id="PF01957"/>
    </source>
</evidence>
<organism evidence="11 12">
    <name type="scientific">Mesorhizobium qingshengii</name>
    <dbReference type="NCBI Taxonomy" id="1165689"/>
    <lineage>
        <taxon>Bacteria</taxon>
        <taxon>Pseudomonadati</taxon>
        <taxon>Pseudomonadota</taxon>
        <taxon>Alphaproteobacteria</taxon>
        <taxon>Hyphomicrobiales</taxon>
        <taxon>Phyllobacteriaceae</taxon>
        <taxon>Mesorhizobium</taxon>
    </lineage>
</organism>
<feature type="signal peptide" evidence="7">
    <location>
        <begin position="1"/>
        <end position="25"/>
    </location>
</feature>
<evidence type="ECO:0000313" key="11">
    <source>
        <dbReference type="EMBL" id="MCZ8546794.1"/>
    </source>
</evidence>
<feature type="transmembrane region" description="Helical" evidence="6">
    <location>
        <begin position="252"/>
        <end position="278"/>
    </location>
</feature>
<feature type="transmembrane region" description="Helical" evidence="6">
    <location>
        <begin position="309"/>
        <end position="326"/>
    </location>
</feature>
<evidence type="ECO:0000259" key="9">
    <source>
        <dbReference type="Pfam" id="PF24961"/>
    </source>
</evidence>
<comment type="subcellular location">
    <subcellularLocation>
        <location evidence="1">Membrane</location>
        <topology evidence="1">Multi-pass membrane protein</topology>
    </subcellularLocation>
</comment>
<dbReference type="Proteomes" id="UP001152178">
    <property type="component" value="Unassembled WGS sequence"/>
</dbReference>
<evidence type="ECO:0000256" key="6">
    <source>
        <dbReference type="SAM" id="Phobius"/>
    </source>
</evidence>
<accession>A0ABT4QYX7</accession>
<dbReference type="InterPro" id="IPR052165">
    <property type="entry name" value="Membrane_assoc_protease"/>
</dbReference>
<feature type="domain" description="NfeD integral membrane" evidence="9">
    <location>
        <begin position="265"/>
        <end position="377"/>
    </location>
</feature>
<dbReference type="PANTHER" id="PTHR33507:SF4">
    <property type="entry name" value="NODULATION COMPETITIVENESS PROTEIN NFED"/>
    <property type="match status" value="1"/>
</dbReference>
<dbReference type="Pfam" id="PF01957">
    <property type="entry name" value="NfeD"/>
    <property type="match status" value="1"/>
</dbReference>
<dbReference type="SUPFAM" id="SSF52096">
    <property type="entry name" value="ClpP/crotonase"/>
    <property type="match status" value="1"/>
</dbReference>
<dbReference type="InterPro" id="IPR056738">
    <property type="entry name" value="NfeD1b_N"/>
</dbReference>
<dbReference type="EMBL" id="JAPFQA010000011">
    <property type="protein sequence ID" value="MCZ8546794.1"/>
    <property type="molecule type" value="Genomic_DNA"/>
</dbReference>